<evidence type="ECO:0000313" key="3">
    <source>
        <dbReference type="Proteomes" id="UP001318860"/>
    </source>
</evidence>
<dbReference type="Proteomes" id="UP001318860">
    <property type="component" value="Unassembled WGS sequence"/>
</dbReference>
<dbReference type="InterPro" id="IPR039276">
    <property type="entry name" value="SHH1/2"/>
</dbReference>
<dbReference type="PANTHER" id="PTHR33827:SF2">
    <property type="entry name" value="PROTEIN SAWADEE HOMEODOMAIN HOMOLOG 1"/>
    <property type="match status" value="1"/>
</dbReference>
<organism evidence="2 3">
    <name type="scientific">Rehmannia glutinosa</name>
    <name type="common">Chinese foxglove</name>
    <dbReference type="NCBI Taxonomy" id="99300"/>
    <lineage>
        <taxon>Eukaryota</taxon>
        <taxon>Viridiplantae</taxon>
        <taxon>Streptophyta</taxon>
        <taxon>Embryophyta</taxon>
        <taxon>Tracheophyta</taxon>
        <taxon>Spermatophyta</taxon>
        <taxon>Magnoliopsida</taxon>
        <taxon>eudicotyledons</taxon>
        <taxon>Gunneridae</taxon>
        <taxon>Pentapetalae</taxon>
        <taxon>asterids</taxon>
        <taxon>lamiids</taxon>
        <taxon>Lamiales</taxon>
        <taxon>Orobanchaceae</taxon>
        <taxon>Rehmannieae</taxon>
        <taxon>Rehmannia</taxon>
    </lineage>
</organism>
<dbReference type="InterPro" id="IPR032001">
    <property type="entry name" value="SAWADEE_dom"/>
</dbReference>
<name>A0ABR0UPS0_REHGL</name>
<dbReference type="PANTHER" id="PTHR33827">
    <property type="entry name" value="PROTEIN SAWADEE HOMEODOMAIN HOMOLOG 2"/>
    <property type="match status" value="1"/>
</dbReference>
<evidence type="ECO:0000259" key="1">
    <source>
        <dbReference type="Pfam" id="PF16719"/>
    </source>
</evidence>
<dbReference type="Gene3D" id="2.30.30.140">
    <property type="match status" value="1"/>
</dbReference>
<dbReference type="Gene3D" id="2.40.50.40">
    <property type="match status" value="1"/>
</dbReference>
<proteinExistence type="predicted"/>
<gene>
    <name evidence="2" type="ORF">DH2020_041567</name>
</gene>
<evidence type="ECO:0000313" key="2">
    <source>
        <dbReference type="EMBL" id="KAK6124684.1"/>
    </source>
</evidence>
<accession>A0ABR0UPS0</accession>
<sequence length="274" mass="31237">MDDTFEAMEIEDDLPEFTLAEIIEMEKLFKKMRDKPITQEFCQGLSAKFSSSTYRSEKSPIKWEQVQSWFQDKLTASEAAVIPTSDDKGNVDSKVALVEKRTKATTISASEAAKELPDLLFEAKSAKDYAWFDVGSFLTYRVLNSGELVVRVRFAGFGKEEDEWVSLKRAIRERSIPLEHSECHKVSVGDLVLCYRAAEDDALYCDAYVVEIERKSHGDDRCTCIFVVRYDHDNVEGKVPIDYLCCRPTKSVSKVSDDCKSLMFEPVEMQKLLL</sequence>
<keyword evidence="3" id="KW-1185">Reference proteome</keyword>
<dbReference type="EMBL" id="JABTTQ020002325">
    <property type="protein sequence ID" value="KAK6124684.1"/>
    <property type="molecule type" value="Genomic_DNA"/>
</dbReference>
<dbReference type="Pfam" id="PF16719">
    <property type="entry name" value="SAWADEE"/>
    <property type="match status" value="1"/>
</dbReference>
<protein>
    <recommendedName>
        <fullName evidence="1">SAWADEE domain-containing protein</fullName>
    </recommendedName>
</protein>
<comment type="caution">
    <text evidence="2">The sequence shown here is derived from an EMBL/GenBank/DDBJ whole genome shotgun (WGS) entry which is preliminary data.</text>
</comment>
<reference evidence="2 3" key="1">
    <citation type="journal article" date="2021" name="Comput. Struct. Biotechnol. J.">
        <title>De novo genome assembly of the potent medicinal plant Rehmannia glutinosa using nanopore technology.</title>
        <authorList>
            <person name="Ma L."/>
            <person name="Dong C."/>
            <person name="Song C."/>
            <person name="Wang X."/>
            <person name="Zheng X."/>
            <person name="Niu Y."/>
            <person name="Chen S."/>
            <person name="Feng W."/>
        </authorList>
    </citation>
    <scope>NUCLEOTIDE SEQUENCE [LARGE SCALE GENOMIC DNA]</scope>
    <source>
        <strain evidence="2">DH-2019</strain>
    </source>
</reference>
<feature type="domain" description="SAWADEE" evidence="1">
    <location>
        <begin position="119"/>
        <end position="245"/>
    </location>
</feature>